<comment type="caution">
    <text evidence="3">The sequence shown here is derived from an EMBL/GenBank/DDBJ whole genome shotgun (WGS) entry which is preliminary data.</text>
</comment>
<dbReference type="InterPro" id="IPR046462">
    <property type="entry name" value="TerL_nuclease"/>
</dbReference>
<sequence length="542" mass="59085">MATRGIGAKALSQRGKVEVREVLPWNAPGLSRAGRVIAFLEDLPITAGKLAGSKMTLRSWQCEFIEAVYAENGEGRRPIRTAVLSMARKNGKTQLAAGLALCHLMGPEAEPRGEVYSAALTRDQAAKLFQEMRAILNEHPELDDRANIIQFNKQIEVLTGDGAGSIYAALSADAGSKMGLSPSFVVYDELGSAPNRDLFDALDTATGARDNPLMICISTQAAADHHVFSELIDYGTRVNSGDIDDPSFHLTLYAAPADADPWSREAWIAANPALADFRSLEDVERQASQARLVPSKESAFRNLILNQRVSAVSRFIHKAEWDHCNGAVDLAGLTGRECYGGLDLSGSRDLTAFVLVFPQEGRRFDVVCQFFMPEANIVERSNEDRVPYDLWARQGFITLIPGSTIDPGFVAQAIMQAAQTYDLRTVAYDRWRIEDLKRELGLFGGTVPLEPFGQGYKDMSPAVDTLERNVAEQLLRHSGNPVLNMCSSNAVVTRDPAGSRKLDKSKATGRIDGLVALAMALQVSGRHEPEVLPAWVLDAVGD</sequence>
<proteinExistence type="predicted"/>
<organism evidence="3 4">
    <name type="scientific">Agrobacterium vitis</name>
    <name type="common">Rhizobium vitis</name>
    <dbReference type="NCBI Taxonomy" id="373"/>
    <lineage>
        <taxon>Bacteria</taxon>
        <taxon>Pseudomonadati</taxon>
        <taxon>Pseudomonadota</taxon>
        <taxon>Alphaproteobacteria</taxon>
        <taxon>Hyphomicrobiales</taxon>
        <taxon>Rhizobiaceae</taxon>
        <taxon>Rhizobium/Agrobacterium group</taxon>
        <taxon>Agrobacterium</taxon>
    </lineage>
</organism>
<feature type="domain" description="Terminase large subunit-like endonuclease" evidence="2">
    <location>
        <begin position="243"/>
        <end position="527"/>
    </location>
</feature>
<dbReference type="InterPro" id="IPR005021">
    <property type="entry name" value="Terminase_largesu-like"/>
</dbReference>
<dbReference type="AlphaFoldDB" id="A0AAE2RH00"/>
<dbReference type="RefSeq" id="WP_194417157.1">
    <property type="nucleotide sequence ID" value="NZ_JACXXJ020000005.1"/>
</dbReference>
<dbReference type="InterPro" id="IPR027417">
    <property type="entry name" value="P-loop_NTPase"/>
</dbReference>
<dbReference type="Proteomes" id="UP000655037">
    <property type="component" value="Unassembled WGS sequence"/>
</dbReference>
<dbReference type="PANTHER" id="PTHR41287">
    <property type="match status" value="1"/>
</dbReference>
<evidence type="ECO:0000259" key="1">
    <source>
        <dbReference type="Pfam" id="PF03354"/>
    </source>
</evidence>
<feature type="domain" description="Terminase large subunit-like ATPase" evidence="1">
    <location>
        <begin position="60"/>
        <end position="234"/>
    </location>
</feature>
<protein>
    <submittedName>
        <fullName evidence="3">Terminase large subunit</fullName>
    </submittedName>
</protein>
<gene>
    <name evidence="3" type="ORF">IEI95_025185</name>
</gene>
<dbReference type="PANTHER" id="PTHR41287:SF1">
    <property type="entry name" value="PROTEIN YMFN"/>
    <property type="match status" value="1"/>
</dbReference>
<dbReference type="GO" id="GO:0004519">
    <property type="term" value="F:endonuclease activity"/>
    <property type="evidence" value="ECO:0007669"/>
    <property type="project" value="InterPro"/>
</dbReference>
<name>A0AAE2RH00_AGRVI</name>
<dbReference type="InterPro" id="IPR046461">
    <property type="entry name" value="TerL_ATPase"/>
</dbReference>
<reference evidence="3" key="1">
    <citation type="submission" date="2020-11" db="EMBL/GenBank/DDBJ databases">
        <title>Agrobacterium vitis strain K377 genome.</title>
        <authorList>
            <person name="Xi H."/>
        </authorList>
    </citation>
    <scope>NUCLEOTIDE SEQUENCE</scope>
    <source>
        <strain evidence="3">K377</strain>
    </source>
</reference>
<dbReference type="Pfam" id="PF03354">
    <property type="entry name" value="TerL_ATPase"/>
    <property type="match status" value="1"/>
</dbReference>
<evidence type="ECO:0000313" key="3">
    <source>
        <dbReference type="EMBL" id="MBF2717507.1"/>
    </source>
</evidence>
<accession>A0AAE2RH00</accession>
<evidence type="ECO:0000259" key="2">
    <source>
        <dbReference type="Pfam" id="PF20441"/>
    </source>
</evidence>
<evidence type="ECO:0000313" key="4">
    <source>
        <dbReference type="Proteomes" id="UP000655037"/>
    </source>
</evidence>
<dbReference type="Gene3D" id="3.40.50.300">
    <property type="entry name" value="P-loop containing nucleotide triphosphate hydrolases"/>
    <property type="match status" value="1"/>
</dbReference>
<dbReference type="EMBL" id="JACXXJ020000005">
    <property type="protein sequence ID" value="MBF2717507.1"/>
    <property type="molecule type" value="Genomic_DNA"/>
</dbReference>
<dbReference type="Pfam" id="PF20441">
    <property type="entry name" value="TerL_nuclease"/>
    <property type="match status" value="1"/>
</dbReference>